<dbReference type="EMBL" id="BTSX01000005">
    <property type="protein sequence ID" value="GMS98316.1"/>
    <property type="molecule type" value="Genomic_DNA"/>
</dbReference>
<sequence>VIYLMLCVQCVDAFVHSCDEVLFSLLNQGFAQYAKFAYVITEDKFSNWNQLSHIYLKLNDRRYSFADIANSHGLSNDDYETIPWEIVGEDPVQSTPNLIPNCYQEFTLILKSDEYEIIRTDSTQFEENKGFQSDSFSSSTRTSFVFVVPQVGMWINKSSMRGDGNIRVYTGAGTGEEEDRFLLQSWSY</sequence>
<dbReference type="AlphaFoldDB" id="A0AAV5TVQ9"/>
<feature type="non-terminal residue" evidence="1">
    <location>
        <position position="1"/>
    </location>
</feature>
<comment type="caution">
    <text evidence="1">The sequence shown here is derived from an EMBL/GenBank/DDBJ whole genome shotgun (WGS) entry which is preliminary data.</text>
</comment>
<protein>
    <submittedName>
        <fullName evidence="1">Uncharacterized protein</fullName>
    </submittedName>
</protein>
<reference evidence="1" key="1">
    <citation type="submission" date="2023-10" db="EMBL/GenBank/DDBJ databases">
        <title>Genome assembly of Pristionchus species.</title>
        <authorList>
            <person name="Yoshida K."/>
            <person name="Sommer R.J."/>
        </authorList>
    </citation>
    <scope>NUCLEOTIDE SEQUENCE</scope>
    <source>
        <strain evidence="1">RS0144</strain>
    </source>
</reference>
<proteinExistence type="predicted"/>
<keyword evidence="2" id="KW-1185">Reference proteome</keyword>
<accession>A0AAV5TVQ9</accession>
<name>A0AAV5TVQ9_9BILA</name>
<dbReference type="Proteomes" id="UP001432027">
    <property type="component" value="Unassembled WGS sequence"/>
</dbReference>
<dbReference type="PANTHER" id="PTHR31024:SF3">
    <property type="entry name" value="C-TYPE LECTIN-RELATED"/>
    <property type="match status" value="1"/>
</dbReference>
<evidence type="ECO:0000313" key="1">
    <source>
        <dbReference type="EMBL" id="GMS98316.1"/>
    </source>
</evidence>
<feature type="non-terminal residue" evidence="1">
    <location>
        <position position="188"/>
    </location>
</feature>
<gene>
    <name evidence="1" type="ORF">PENTCL1PPCAC_20491</name>
</gene>
<organism evidence="1 2">
    <name type="scientific">Pristionchus entomophagus</name>
    <dbReference type="NCBI Taxonomy" id="358040"/>
    <lineage>
        <taxon>Eukaryota</taxon>
        <taxon>Metazoa</taxon>
        <taxon>Ecdysozoa</taxon>
        <taxon>Nematoda</taxon>
        <taxon>Chromadorea</taxon>
        <taxon>Rhabditida</taxon>
        <taxon>Rhabditina</taxon>
        <taxon>Diplogasteromorpha</taxon>
        <taxon>Diplogasteroidea</taxon>
        <taxon>Neodiplogasteridae</taxon>
        <taxon>Pristionchus</taxon>
    </lineage>
</organism>
<evidence type="ECO:0000313" key="2">
    <source>
        <dbReference type="Proteomes" id="UP001432027"/>
    </source>
</evidence>
<dbReference type="PANTHER" id="PTHR31024">
    <property type="entry name" value="C-TYPE LECTIN"/>
    <property type="match status" value="1"/>
</dbReference>